<dbReference type="RefSeq" id="WP_012829350.1">
    <property type="nucleotide sequence ID" value="NC_013440.1"/>
</dbReference>
<accession>D0LM46</accession>
<evidence type="ECO:0000313" key="4">
    <source>
        <dbReference type="Proteomes" id="UP000001880"/>
    </source>
</evidence>
<dbReference type="STRING" id="502025.Hoch_4255"/>
<evidence type="ECO:0000313" key="3">
    <source>
        <dbReference type="EMBL" id="ACY16752.1"/>
    </source>
</evidence>
<feature type="coiled-coil region" evidence="1">
    <location>
        <begin position="217"/>
        <end position="320"/>
    </location>
</feature>
<keyword evidence="4" id="KW-1185">Reference proteome</keyword>
<dbReference type="InterPro" id="IPR001107">
    <property type="entry name" value="Band_7"/>
</dbReference>
<dbReference type="eggNOG" id="COG0330">
    <property type="taxonomic scope" value="Bacteria"/>
</dbReference>
<reference evidence="3 4" key="1">
    <citation type="journal article" date="2010" name="Stand. Genomic Sci.">
        <title>Complete genome sequence of Haliangium ochraceum type strain (SMP-2).</title>
        <authorList>
            <consortium name="US DOE Joint Genome Institute (JGI-PGF)"/>
            <person name="Ivanova N."/>
            <person name="Daum C."/>
            <person name="Lang E."/>
            <person name="Abt B."/>
            <person name="Kopitz M."/>
            <person name="Saunders E."/>
            <person name="Lapidus A."/>
            <person name="Lucas S."/>
            <person name="Glavina Del Rio T."/>
            <person name="Nolan M."/>
            <person name="Tice H."/>
            <person name="Copeland A."/>
            <person name="Cheng J.F."/>
            <person name="Chen F."/>
            <person name="Bruce D."/>
            <person name="Goodwin L."/>
            <person name="Pitluck S."/>
            <person name="Mavromatis K."/>
            <person name="Pati A."/>
            <person name="Mikhailova N."/>
            <person name="Chen A."/>
            <person name="Palaniappan K."/>
            <person name="Land M."/>
            <person name="Hauser L."/>
            <person name="Chang Y.J."/>
            <person name="Jeffries C.D."/>
            <person name="Detter J.C."/>
            <person name="Brettin T."/>
            <person name="Rohde M."/>
            <person name="Goker M."/>
            <person name="Bristow J."/>
            <person name="Markowitz V."/>
            <person name="Eisen J.A."/>
            <person name="Hugenholtz P."/>
            <person name="Kyrpides N.C."/>
            <person name="Klenk H.P."/>
        </authorList>
    </citation>
    <scope>NUCLEOTIDE SEQUENCE [LARGE SCALE GENOMIC DNA]</scope>
    <source>
        <strain evidence="4">DSM 14365 / CIP 107738 / JCM 11303 / AJ 13395 / SMP-2</strain>
    </source>
</reference>
<dbReference type="OrthoDB" id="5490611at2"/>
<dbReference type="KEGG" id="hoh:Hoch_4255"/>
<name>D0LM46_HALO1</name>
<sequence length="372" mass="41279">MSELSGNDALKDAKAAAEGLVGKLRNQRSYIWVAGAALLLAILSMRSCTTLEAGQVAVRVNNLTGGQETLTRPGLLIRLPFGLHSVYVLDASPQTFIMKGEQNLDALHVRELTVRASDGSNFVFKDTTVIFRVLGDQAQNVIRDSGPGSAFLAWMKPYARAILRDEFGRESTISVSNPAKFGEATTRARDRLNERLAKHGIEITQIVTPRPRFSQAYEGLIESRNEAENQLAVIDSELRRAETDRQRQLAEVDRDQNRIIQEKRAELETALAQAVTQKAQTEQAVDTLRIEKIGQGQAALSAAESEARELRGRLDAEYQARRAEIDAFRNQPVERVMERLGERLQGVTIDIQPWADDATPSRLQVEQYGGAQ</sequence>
<organism evidence="3 4">
    <name type="scientific">Haliangium ochraceum (strain DSM 14365 / JCM 11303 / SMP-2)</name>
    <dbReference type="NCBI Taxonomy" id="502025"/>
    <lineage>
        <taxon>Bacteria</taxon>
        <taxon>Pseudomonadati</taxon>
        <taxon>Myxococcota</taxon>
        <taxon>Polyangia</taxon>
        <taxon>Haliangiales</taxon>
        <taxon>Kofleriaceae</taxon>
        <taxon>Haliangium</taxon>
    </lineage>
</organism>
<feature type="domain" description="Band 7" evidence="2">
    <location>
        <begin position="50"/>
        <end position="244"/>
    </location>
</feature>
<evidence type="ECO:0000256" key="1">
    <source>
        <dbReference type="SAM" id="Coils"/>
    </source>
</evidence>
<protein>
    <submittedName>
        <fullName evidence="3">Band 7 protein</fullName>
    </submittedName>
</protein>
<dbReference type="AlphaFoldDB" id="D0LM46"/>
<dbReference type="EMBL" id="CP001804">
    <property type="protein sequence ID" value="ACY16752.1"/>
    <property type="molecule type" value="Genomic_DNA"/>
</dbReference>
<gene>
    <name evidence="3" type="ordered locus">Hoch_4255</name>
</gene>
<dbReference type="Pfam" id="PF01145">
    <property type="entry name" value="Band_7"/>
    <property type="match status" value="1"/>
</dbReference>
<dbReference type="HOGENOM" id="CLU_743483_0_0_7"/>
<evidence type="ECO:0000259" key="2">
    <source>
        <dbReference type="Pfam" id="PF01145"/>
    </source>
</evidence>
<proteinExistence type="predicted"/>
<dbReference type="Proteomes" id="UP000001880">
    <property type="component" value="Chromosome"/>
</dbReference>
<keyword evidence="1" id="KW-0175">Coiled coil</keyword>